<feature type="site" description="Part of a proton relay during catalysis" evidence="12">
    <location>
        <position position="49"/>
    </location>
</feature>
<evidence type="ECO:0000256" key="1">
    <source>
        <dbReference type="ARBA" id="ARBA00003294"/>
    </source>
</evidence>
<evidence type="ECO:0000256" key="11">
    <source>
        <dbReference type="ARBA" id="ARBA00047836"/>
    </source>
</evidence>
<dbReference type="PROSITE" id="PS00665">
    <property type="entry name" value="DHDPS_1"/>
    <property type="match status" value="1"/>
</dbReference>
<dbReference type="GO" id="GO:0008840">
    <property type="term" value="F:4-hydroxy-tetrahydrodipicolinate synthase activity"/>
    <property type="evidence" value="ECO:0007669"/>
    <property type="project" value="UniProtKB-UniRule"/>
</dbReference>
<dbReference type="InterPro" id="IPR002220">
    <property type="entry name" value="DapA-like"/>
</dbReference>
<dbReference type="GO" id="GO:0005829">
    <property type="term" value="C:cytosol"/>
    <property type="evidence" value="ECO:0007669"/>
    <property type="project" value="TreeGrafter"/>
</dbReference>
<dbReference type="GO" id="GO:0019877">
    <property type="term" value="P:diaminopimelate biosynthetic process"/>
    <property type="evidence" value="ECO:0007669"/>
    <property type="project" value="UniProtKB-UniRule"/>
</dbReference>
<keyword evidence="10 12" id="KW-0704">Schiff base</keyword>
<evidence type="ECO:0000256" key="15">
    <source>
        <dbReference type="PIRSR" id="PIRSR001365-2"/>
    </source>
</evidence>
<evidence type="ECO:0000256" key="7">
    <source>
        <dbReference type="ARBA" id="ARBA00022915"/>
    </source>
</evidence>
<comment type="similarity">
    <text evidence="3 12 13">Belongs to the DapA family.</text>
</comment>
<keyword evidence="5 12" id="KW-0963">Cytoplasm</keyword>
<dbReference type="PANTHER" id="PTHR12128:SF66">
    <property type="entry name" value="4-HYDROXY-2-OXOGLUTARATE ALDOLASE, MITOCHONDRIAL"/>
    <property type="match status" value="1"/>
</dbReference>
<evidence type="ECO:0000256" key="3">
    <source>
        <dbReference type="ARBA" id="ARBA00007592"/>
    </source>
</evidence>
<dbReference type="CDD" id="cd00950">
    <property type="entry name" value="DHDPS"/>
    <property type="match status" value="1"/>
</dbReference>
<dbReference type="Pfam" id="PF00701">
    <property type="entry name" value="DHDPS"/>
    <property type="match status" value="1"/>
</dbReference>
<evidence type="ECO:0000256" key="8">
    <source>
        <dbReference type="ARBA" id="ARBA00023154"/>
    </source>
</evidence>
<comment type="caution">
    <text evidence="12">Lacks conserved residue(s) required for the propagation of feature annotation.</text>
</comment>
<dbReference type="PRINTS" id="PR00146">
    <property type="entry name" value="DHPICSNTHASE"/>
</dbReference>
<evidence type="ECO:0000256" key="9">
    <source>
        <dbReference type="ARBA" id="ARBA00023239"/>
    </source>
</evidence>
<evidence type="ECO:0000313" key="16">
    <source>
        <dbReference type="EMBL" id="NUU76776.1"/>
    </source>
</evidence>
<evidence type="ECO:0000256" key="10">
    <source>
        <dbReference type="ARBA" id="ARBA00023270"/>
    </source>
</evidence>
<comment type="function">
    <text evidence="1 12">Catalyzes the condensation of (S)-aspartate-beta-semialdehyde [(S)-ASA] and pyruvate to 4-hydroxy-tetrahydrodipicolinate (HTPA).</text>
</comment>
<dbReference type="SMART" id="SM01130">
    <property type="entry name" value="DHDPS"/>
    <property type="match status" value="1"/>
</dbReference>
<dbReference type="InterPro" id="IPR005263">
    <property type="entry name" value="DapA"/>
</dbReference>
<gene>
    <name evidence="12 16" type="primary">dapA</name>
    <name evidence="16" type="ORF">HP552_16240</name>
</gene>
<proteinExistence type="inferred from homology"/>
<evidence type="ECO:0000313" key="17">
    <source>
        <dbReference type="Proteomes" id="UP000526125"/>
    </source>
</evidence>
<evidence type="ECO:0000256" key="4">
    <source>
        <dbReference type="ARBA" id="ARBA00012086"/>
    </source>
</evidence>
<dbReference type="Gene3D" id="3.20.20.70">
    <property type="entry name" value="Aldolase class I"/>
    <property type="match status" value="1"/>
</dbReference>
<dbReference type="InterPro" id="IPR013785">
    <property type="entry name" value="Aldolase_TIM"/>
</dbReference>
<comment type="subunit">
    <text evidence="12">Homotetramer; dimer of dimers.</text>
</comment>
<reference evidence="16 17" key="1">
    <citation type="submission" date="2020-05" db="EMBL/GenBank/DDBJ databases">
        <title>Genome Sequencing of Type Strains.</title>
        <authorList>
            <person name="Lemaire J.F."/>
            <person name="Inderbitzin P."/>
            <person name="Gregorio O.A."/>
            <person name="Collins S.B."/>
            <person name="Wespe N."/>
            <person name="Knight-Connoni V."/>
        </authorList>
    </citation>
    <scope>NUCLEOTIDE SEQUENCE [LARGE SCALE GENOMIC DNA]</scope>
    <source>
        <strain evidence="16 17">LMG 21957</strain>
    </source>
</reference>
<sequence>MLTEQQIHGIYVPVITPFTQDNQLDLTSFQTYITHMANSGIQGLVINGTTGESPTVSWDEVEQLVRITKDTLSSMNKTIPIVVGTGTNDTASTITRTQKAKELGADAVLVVTPYYNRPTEAGIFEHFRATAEVGVPIIVYEIPARTGVRVSIDTMKKIMNLNGVIGLKDSTNGIELMSELVRSGSKPILCGDDSFFYDMLNEGAAGGMLASANINTKQFIEVYDRFKAGDKDGSRDLFNELVPFILHLFEEPAPALLKWLLVKQGIIASAHLRLPLMPASEQLKAKMDQYTVSSNAVV</sequence>
<feature type="binding site" evidence="12 15">
    <location>
        <position position="50"/>
    </location>
    <ligand>
        <name>pyruvate</name>
        <dbReference type="ChEBI" id="CHEBI:15361"/>
    </ligand>
</feature>
<dbReference type="HAMAP" id="MF_00418">
    <property type="entry name" value="DapA"/>
    <property type="match status" value="1"/>
</dbReference>
<comment type="catalytic activity">
    <reaction evidence="11 12">
        <text>L-aspartate 4-semialdehyde + pyruvate = (2S,4S)-4-hydroxy-2,3,4,5-tetrahydrodipicolinate + H2O + H(+)</text>
        <dbReference type="Rhea" id="RHEA:34171"/>
        <dbReference type="ChEBI" id="CHEBI:15361"/>
        <dbReference type="ChEBI" id="CHEBI:15377"/>
        <dbReference type="ChEBI" id="CHEBI:15378"/>
        <dbReference type="ChEBI" id="CHEBI:67139"/>
        <dbReference type="ChEBI" id="CHEBI:537519"/>
        <dbReference type="EC" id="4.3.3.7"/>
    </reaction>
</comment>
<evidence type="ECO:0000256" key="6">
    <source>
        <dbReference type="ARBA" id="ARBA00022605"/>
    </source>
</evidence>
<dbReference type="EMBL" id="JABMCB010000187">
    <property type="protein sequence ID" value="NUU76776.1"/>
    <property type="molecule type" value="Genomic_DNA"/>
</dbReference>
<protein>
    <recommendedName>
        <fullName evidence="4 12">4-hydroxy-tetrahydrodipicolinate synthase</fullName>
        <shortName evidence="12">HTPA synthase</shortName>
        <ecNumber evidence="4 12">4.3.3.7</ecNumber>
    </recommendedName>
</protein>
<keyword evidence="8 12" id="KW-0457">Lysine biosynthesis</keyword>
<evidence type="ECO:0000256" key="14">
    <source>
        <dbReference type="PIRSR" id="PIRSR001365-1"/>
    </source>
</evidence>
<comment type="caution">
    <text evidence="16">The sequence shown here is derived from an EMBL/GenBank/DDBJ whole genome shotgun (WGS) entry which is preliminary data.</text>
</comment>
<accession>A0A7Y6BXR5</accession>
<dbReference type="PIRSF" id="PIRSF001365">
    <property type="entry name" value="DHDPS"/>
    <property type="match status" value="1"/>
</dbReference>
<keyword evidence="7 12" id="KW-0220">Diaminopimelate biosynthesis</keyword>
<feature type="site" description="Part of a proton relay during catalysis" evidence="12">
    <location>
        <position position="115"/>
    </location>
</feature>
<organism evidence="16 17">
    <name type="scientific">Paenibacillus xylanilyticus</name>
    <dbReference type="NCBI Taxonomy" id="248903"/>
    <lineage>
        <taxon>Bacteria</taxon>
        <taxon>Bacillati</taxon>
        <taxon>Bacillota</taxon>
        <taxon>Bacilli</taxon>
        <taxon>Bacillales</taxon>
        <taxon>Paenibacillaceae</taxon>
        <taxon>Paenibacillus</taxon>
    </lineage>
</organism>
<name>A0A7Y6BXR5_9BACL</name>
<dbReference type="EC" id="4.3.3.7" evidence="4 12"/>
<evidence type="ECO:0000256" key="5">
    <source>
        <dbReference type="ARBA" id="ARBA00022490"/>
    </source>
</evidence>
<dbReference type="UniPathway" id="UPA00034">
    <property type="reaction ID" value="UER00017"/>
</dbReference>
<dbReference type="InterPro" id="IPR020624">
    <property type="entry name" value="Schiff_base-form_aldolases_CS"/>
</dbReference>
<dbReference type="Proteomes" id="UP000526125">
    <property type="component" value="Unassembled WGS sequence"/>
</dbReference>
<feature type="binding site" evidence="15">
    <location>
        <position position="208"/>
    </location>
    <ligand>
        <name>pyruvate</name>
        <dbReference type="ChEBI" id="CHEBI:15361"/>
    </ligand>
</feature>
<keyword evidence="17" id="KW-1185">Reference proteome</keyword>
<keyword evidence="9 12" id="KW-0456">Lyase</keyword>
<dbReference type="SUPFAM" id="SSF51569">
    <property type="entry name" value="Aldolase"/>
    <property type="match status" value="1"/>
</dbReference>
<evidence type="ECO:0000256" key="12">
    <source>
        <dbReference type="HAMAP-Rule" id="MF_00418"/>
    </source>
</evidence>
<dbReference type="RefSeq" id="WP_175396470.1">
    <property type="nucleotide sequence ID" value="NZ_JABMCB010000187.1"/>
</dbReference>
<feature type="active site" description="Proton donor/acceptor" evidence="12 14">
    <location>
        <position position="140"/>
    </location>
</feature>
<dbReference type="NCBIfam" id="TIGR00674">
    <property type="entry name" value="dapA"/>
    <property type="match status" value="1"/>
</dbReference>
<keyword evidence="6 12" id="KW-0028">Amino-acid biosynthesis</keyword>
<comment type="subcellular location">
    <subcellularLocation>
        <location evidence="12">Cytoplasm</location>
    </subcellularLocation>
</comment>
<evidence type="ECO:0000256" key="13">
    <source>
        <dbReference type="PIRNR" id="PIRNR001365"/>
    </source>
</evidence>
<comment type="caution">
    <text evidence="12">Was originally thought to be a dihydrodipicolinate synthase (DHDPS), catalyzing the condensation of (S)-aspartate-beta-semialdehyde [(S)-ASA] and pyruvate to dihydrodipicolinate (DHDP). However, it was shown in E.coli that the product of the enzymatic reaction is not dihydrodipicolinate but in fact (4S)-4-hydroxy-2,3,4,5-tetrahydro-(2S)-dipicolinic acid (HTPA), and that the consecutive dehydration reaction leading to DHDP is not spontaneous but catalyzed by DapB.</text>
</comment>
<feature type="active site" description="Schiff-base intermediate with substrate" evidence="12 14">
    <location>
        <position position="168"/>
    </location>
</feature>
<dbReference type="GO" id="GO:0009089">
    <property type="term" value="P:lysine biosynthetic process via diaminopimelate"/>
    <property type="evidence" value="ECO:0007669"/>
    <property type="project" value="UniProtKB-UniRule"/>
</dbReference>
<dbReference type="PANTHER" id="PTHR12128">
    <property type="entry name" value="DIHYDRODIPICOLINATE SYNTHASE"/>
    <property type="match status" value="1"/>
</dbReference>
<evidence type="ECO:0000256" key="2">
    <source>
        <dbReference type="ARBA" id="ARBA00005120"/>
    </source>
</evidence>
<comment type="pathway">
    <text evidence="2 12">Amino-acid biosynthesis; L-lysine biosynthesis via DAP pathway; (S)-tetrahydrodipicolinate from L-aspartate: step 3/4.</text>
</comment>
<dbReference type="AlphaFoldDB" id="A0A7Y6BXR5"/>